<dbReference type="HOGENOM" id="CLU_1855251_0_0_1"/>
<keyword evidence="2" id="KW-1185">Reference proteome</keyword>
<accession>J9DHL6</accession>
<organism evidence="1 2">
    <name type="scientific">Edhazardia aedis (strain USNM 41457)</name>
    <name type="common">Microsporidian parasite</name>
    <dbReference type="NCBI Taxonomy" id="1003232"/>
    <lineage>
        <taxon>Eukaryota</taxon>
        <taxon>Fungi</taxon>
        <taxon>Fungi incertae sedis</taxon>
        <taxon>Microsporidia</taxon>
        <taxon>Edhazardia</taxon>
    </lineage>
</organism>
<gene>
    <name evidence="1" type="ORF">EDEG_03455</name>
</gene>
<protein>
    <submittedName>
        <fullName evidence="1">Uncharacterized protein</fullName>
    </submittedName>
</protein>
<name>J9DHL6_EDHAE</name>
<dbReference type="Proteomes" id="UP000003163">
    <property type="component" value="Unassembled WGS sequence"/>
</dbReference>
<evidence type="ECO:0000313" key="2">
    <source>
        <dbReference type="Proteomes" id="UP000003163"/>
    </source>
</evidence>
<dbReference type="VEuPathDB" id="MicrosporidiaDB:EDEG_03455"/>
<proteinExistence type="predicted"/>
<reference evidence="1 2" key="1">
    <citation type="submission" date="2011-08" db="EMBL/GenBank/DDBJ databases">
        <authorList>
            <person name="Liu Z.J."/>
            <person name="Shi F.L."/>
            <person name="Lu J.Q."/>
            <person name="Li M."/>
            <person name="Wang Z.L."/>
        </authorList>
    </citation>
    <scope>NUCLEOTIDE SEQUENCE [LARGE SCALE GENOMIC DNA]</scope>
    <source>
        <strain evidence="1 2">USNM 41457</strain>
    </source>
</reference>
<dbReference type="AlphaFoldDB" id="J9DHL6"/>
<sequence>MQSDPENNKIYFKIIEYNHKKEEKSQCQHKIKLFFKFHYDLDVNVLLNDINVRNKIKLHLFQPKIFIFNRNSFYFSNSRATNSHDILVDELNINQFLDAKSLRQVDILPFQTLMCVNKYGKSIWIESNKNSNNYKRKE</sequence>
<evidence type="ECO:0000313" key="1">
    <source>
        <dbReference type="EMBL" id="EJW02095.1"/>
    </source>
</evidence>
<comment type="caution">
    <text evidence="1">The sequence shown here is derived from an EMBL/GenBank/DDBJ whole genome shotgun (WGS) entry which is preliminary data.</text>
</comment>
<dbReference type="EMBL" id="AFBI03000090">
    <property type="protein sequence ID" value="EJW02095.1"/>
    <property type="molecule type" value="Genomic_DNA"/>
</dbReference>
<reference evidence="2" key="2">
    <citation type="submission" date="2015-07" db="EMBL/GenBank/DDBJ databases">
        <title>Contrasting host-pathogen interactions and genome evolution in two generalist and specialist microsporidian pathogens of mosquitoes.</title>
        <authorList>
            <consortium name="The Broad Institute Genomics Platform"/>
            <consortium name="The Broad Institute Genome Sequencing Center for Infectious Disease"/>
            <person name="Cuomo C.A."/>
            <person name="Sanscrainte N.D."/>
            <person name="Goldberg J.M."/>
            <person name="Heiman D."/>
            <person name="Young S."/>
            <person name="Zeng Q."/>
            <person name="Becnel J.J."/>
            <person name="Birren B.W."/>
        </authorList>
    </citation>
    <scope>NUCLEOTIDE SEQUENCE [LARGE SCALE GENOMIC DNA]</scope>
    <source>
        <strain evidence="2">USNM 41457</strain>
    </source>
</reference>
<dbReference type="InParanoid" id="J9DHL6"/>